<dbReference type="FunCoup" id="W5JT24">
    <property type="interactions" value="1612"/>
</dbReference>
<feature type="compositionally biased region" description="Acidic residues" evidence="8">
    <location>
        <begin position="534"/>
        <end position="552"/>
    </location>
</feature>
<evidence type="ECO:0000256" key="6">
    <source>
        <dbReference type="ARBA" id="ARBA00022912"/>
    </source>
</evidence>
<sequence length="757" mass="84434">MSSNNTTNNSSSGGSVSGSSSGGSSIEVEYNEIESRHGWPMVFQICDKMMWSYPQHQPNQDRGSNDGAQGQGVRRTDKRVHNTVSSGESAGEIREKSDMEARSKDFSTNESKKLDNRRLNRYRDVLPYDHSRVALKRGDTDYINANLVKMERAGRKYILCQGPLPHTVGHFWMMVWEHDSRAILMLNKLIEKTAVKCHQYWPERIGEKHQLKLDAVQLSVVYLKCVEYKNFCKRTFRLTDTESGKSREVIQFHYMTWPDFGIPSSPVAFLQFLKEVRDSGTLDRDVGPPIIHCSAGIGRSGTFCLVDCCLVLIDKEGEDHVSVQKVLLDLRQYRMGLIQTPDQLYFSYQAIIEGMKRMNNSSFEDFEELTILSSVSQPGSDHETENEDTPPPLPPPRSHSLTIGAKPLPVIPISASLHEDFLVGGGSERDKVNNRVNLEKSKQYEISDENHHHRPHHNNHHQRAEDSKNNGNSNHHHHQRSQNHHHHHHHHNSNRPLPALPKESSLDKVNEADDDVVGEDSDSHEIGSSSSSDSGEDELIEEIGSSDEDDDGHESGTDRERDMRVHVPSDNSDNVKSSVLDDSIARNTHSSSGNDSSTTTTTTTSTTGSSSSSSVTTSTSPTPSGMSTSASVSSSTVNSAIGSNSSTLESNRGDKSAATIPPFNANSSLPPLPNGAVDDGDEMISSPERETSPSAELRRRKRAERHTAMEEKIREIKRKQKEVENKGSPKKRRLIWFTIAAGVCFSAIYVYLYTRQL</sequence>
<accession>W5JT24</accession>
<dbReference type="InterPro" id="IPR003595">
    <property type="entry name" value="Tyr_Pase_cat"/>
</dbReference>
<feature type="region of interest" description="Disordered" evidence="8">
    <location>
        <begin position="446"/>
        <end position="502"/>
    </location>
</feature>
<dbReference type="GO" id="GO:0046426">
    <property type="term" value="P:negative regulation of receptor signaling pathway via JAK-STAT"/>
    <property type="evidence" value="ECO:0007669"/>
    <property type="project" value="TreeGrafter"/>
</dbReference>
<feature type="compositionally biased region" description="Polar residues" evidence="8">
    <location>
        <begin position="54"/>
        <end position="68"/>
    </location>
</feature>
<feature type="region of interest" description="Disordered" evidence="8">
    <location>
        <begin position="514"/>
        <end position="727"/>
    </location>
</feature>
<evidence type="ECO:0000256" key="1">
    <source>
        <dbReference type="ARBA" id="ARBA00004308"/>
    </source>
</evidence>
<dbReference type="VEuPathDB" id="VectorBase:ADAC002117"/>
<dbReference type="PROSITE" id="PS50056">
    <property type="entry name" value="TYR_PHOSPHATASE_2"/>
    <property type="match status" value="1"/>
</dbReference>
<evidence type="ECO:0000256" key="4">
    <source>
        <dbReference type="ARBA" id="ARBA00022553"/>
    </source>
</evidence>
<dbReference type="PANTHER" id="PTHR46047:SF3">
    <property type="entry name" value="TYROSINE-PROTEIN PHOSPHATASE NON-RECEPTOR TYPE 61F"/>
    <property type="match status" value="1"/>
</dbReference>
<dbReference type="GO" id="GO:0005634">
    <property type="term" value="C:nucleus"/>
    <property type="evidence" value="ECO:0007669"/>
    <property type="project" value="TreeGrafter"/>
</dbReference>
<dbReference type="CDD" id="cd14545">
    <property type="entry name" value="PTPc-N1_2"/>
    <property type="match status" value="1"/>
</dbReference>
<dbReference type="InParanoid" id="W5JT24"/>
<keyword evidence="6" id="KW-0904">Protein phosphatase</keyword>
<dbReference type="InterPro" id="IPR029021">
    <property type="entry name" value="Prot-tyrosine_phosphatase-like"/>
</dbReference>
<feature type="compositionally biased region" description="Basic and acidic residues" evidence="8">
    <location>
        <begin position="553"/>
        <end position="567"/>
    </location>
</feature>
<dbReference type="AlphaFoldDB" id="W5JT24"/>
<reference evidence="12" key="2">
    <citation type="submission" date="2010-05" db="EMBL/GenBank/DDBJ databases">
        <authorList>
            <person name="Almeida L.G."/>
            <person name="Nicolas M.F."/>
            <person name="Souza R.C."/>
            <person name="Vasconcelos A.T.R."/>
        </authorList>
    </citation>
    <scope>NUCLEOTIDE SEQUENCE</scope>
</reference>
<reference evidence="12" key="3">
    <citation type="journal article" date="2013" name="Nucleic Acids Res.">
        <title>The genome of Anopheles darlingi, the main neotropical malaria vector.</title>
        <authorList>
            <person name="Marinotti O."/>
            <person name="Cerqueira G.C."/>
            <person name="de Almeida L.G."/>
            <person name="Ferro M.I."/>
            <person name="Loreto E.L."/>
            <person name="Zaha A."/>
            <person name="Teixeira S.M."/>
            <person name="Wespiser A.R."/>
            <person name="Almeida E Silva A."/>
            <person name="Schlindwein A.D."/>
            <person name="Pacheco A.C."/>
            <person name="Silva A.L."/>
            <person name="Graveley B.R."/>
            <person name="Walenz B.P."/>
            <person name="Lima Bde A."/>
            <person name="Ribeiro C.A."/>
            <person name="Nunes-Silva C.G."/>
            <person name="de Carvalho C.R."/>
            <person name="Soares C.M."/>
            <person name="de Menezes C.B."/>
            <person name="Matiolli C."/>
            <person name="Caffrey D."/>
            <person name="Araujo D.A."/>
            <person name="de Oliveira D.M."/>
            <person name="Golenbock D."/>
            <person name="Grisard E.C."/>
            <person name="Fantinatti-Garboggini F."/>
            <person name="de Carvalho F.M."/>
            <person name="Barcellos F.G."/>
            <person name="Prosdocimi F."/>
            <person name="May G."/>
            <person name="Azevedo Junior G.M."/>
            <person name="Guimaraes G.M."/>
            <person name="Goldman G.H."/>
            <person name="Padilha I.Q."/>
            <person name="Batista Jda S."/>
            <person name="Ferro J.A."/>
            <person name="Ribeiro J.M."/>
            <person name="Fietto J.L."/>
            <person name="Dabbas K.M."/>
            <person name="Cerdeira L."/>
            <person name="Agnez-Lima L.F."/>
            <person name="Brocchi M."/>
            <person name="de Carvalho M.O."/>
            <person name="Teixeira Mde M."/>
            <person name="Diniz Maia Mde M."/>
            <person name="Goldman M.H."/>
            <person name="Cruz Schneider M.P."/>
            <person name="Felipe M.S."/>
            <person name="Hungria M."/>
            <person name="Nicolas M.F."/>
            <person name="Pereira M."/>
            <person name="Montes M.A."/>
            <person name="Cantao M.E."/>
            <person name="Vincentz M."/>
            <person name="Rafael M.S."/>
            <person name="Silverman N."/>
            <person name="Stoco P.H."/>
            <person name="Souza R.C."/>
            <person name="Vicentini R."/>
            <person name="Gazzinelli R.T."/>
            <person name="Neves Rde O."/>
            <person name="Silva R."/>
            <person name="Astolfi-Filho S."/>
            <person name="Maciel T.E."/>
            <person name="Urmenyi T.P."/>
            <person name="Tadei W.P."/>
            <person name="Camargo E.P."/>
            <person name="de Vasconcelos A.T."/>
        </authorList>
    </citation>
    <scope>NUCLEOTIDE SEQUENCE</scope>
</reference>
<dbReference type="eggNOG" id="KOG0789">
    <property type="taxonomic scope" value="Eukaryota"/>
</dbReference>
<feature type="compositionally biased region" description="Basic residues" evidence="8">
    <location>
        <begin position="474"/>
        <end position="493"/>
    </location>
</feature>
<keyword evidence="12" id="KW-0675">Receptor</keyword>
<gene>
    <name evidence="12" type="ORF">AND_002117</name>
</gene>
<feature type="compositionally biased region" description="Basic and acidic residues" evidence="8">
    <location>
        <begin position="705"/>
        <end position="714"/>
    </location>
</feature>
<comment type="subcellular location">
    <subcellularLocation>
        <location evidence="1">Endomembrane system</location>
    </subcellularLocation>
</comment>
<comment type="similarity">
    <text evidence="2">Belongs to the protein-tyrosine phosphatase family. Non-receptor class 1 subfamily.</text>
</comment>
<keyword evidence="9" id="KW-0812">Transmembrane</keyword>
<dbReference type="OMA" id="VIQFHYM"/>
<dbReference type="PRINTS" id="PR00700">
    <property type="entry name" value="PRTYPHPHTASE"/>
</dbReference>
<keyword evidence="4" id="KW-0597">Phosphoprotein</keyword>
<comment type="caution">
    <text evidence="12">The sequence shown here is derived from an EMBL/GenBank/DDBJ whole genome shotgun (WGS) entry which is preliminary data.</text>
</comment>
<dbReference type="GO" id="GO:0019901">
    <property type="term" value="F:protein kinase binding"/>
    <property type="evidence" value="ECO:0007669"/>
    <property type="project" value="TreeGrafter"/>
</dbReference>
<dbReference type="GO" id="GO:0070373">
    <property type="term" value="P:negative regulation of ERK1 and ERK2 cascade"/>
    <property type="evidence" value="ECO:0007669"/>
    <property type="project" value="TreeGrafter"/>
</dbReference>
<evidence type="ECO:0000256" key="8">
    <source>
        <dbReference type="SAM" id="MobiDB-lite"/>
    </source>
</evidence>
<dbReference type="GO" id="GO:0005737">
    <property type="term" value="C:cytoplasm"/>
    <property type="evidence" value="ECO:0007669"/>
    <property type="project" value="TreeGrafter"/>
</dbReference>
<dbReference type="PANTHER" id="PTHR46047">
    <property type="entry name" value="TYROSINE-PROTEIN PHOSPHATASE NON-RECEPTOR TYPE 61F"/>
    <property type="match status" value="1"/>
</dbReference>
<dbReference type="EC" id="3.1.3.48" evidence="3"/>
<reference evidence="12" key="1">
    <citation type="journal article" date="2010" name="BMC Genomics">
        <title>Combination of measures distinguishes pre-miRNAs from other stem-loops in the genome of the newly sequenced Anopheles darlingi.</title>
        <authorList>
            <person name="Mendes N.D."/>
            <person name="Freitas A.T."/>
            <person name="Vasconcelos A.T."/>
            <person name="Sagot M.F."/>
        </authorList>
    </citation>
    <scope>NUCLEOTIDE SEQUENCE</scope>
</reference>
<dbReference type="VEuPathDB" id="VectorBase:ADAR2_009891"/>
<dbReference type="InterPro" id="IPR051985">
    <property type="entry name" value="NR_tyrosine_phosphatase"/>
</dbReference>
<feature type="region of interest" description="Disordered" evidence="8">
    <location>
        <begin position="1"/>
        <end position="25"/>
    </location>
</feature>
<evidence type="ECO:0000313" key="12">
    <source>
        <dbReference type="EMBL" id="ETN66090.1"/>
    </source>
</evidence>
<dbReference type="GO" id="GO:0048666">
    <property type="term" value="P:neuron development"/>
    <property type="evidence" value="ECO:0007669"/>
    <property type="project" value="UniProtKB-ARBA"/>
</dbReference>
<organism evidence="12">
    <name type="scientific">Anopheles darlingi</name>
    <name type="common">Mosquito</name>
    <dbReference type="NCBI Taxonomy" id="43151"/>
    <lineage>
        <taxon>Eukaryota</taxon>
        <taxon>Metazoa</taxon>
        <taxon>Ecdysozoa</taxon>
        <taxon>Arthropoda</taxon>
        <taxon>Hexapoda</taxon>
        <taxon>Insecta</taxon>
        <taxon>Pterygota</taxon>
        <taxon>Neoptera</taxon>
        <taxon>Endopterygota</taxon>
        <taxon>Diptera</taxon>
        <taxon>Nematocera</taxon>
        <taxon>Culicoidea</taxon>
        <taxon>Culicidae</taxon>
        <taxon>Anophelinae</taxon>
        <taxon>Anopheles</taxon>
    </lineage>
</organism>
<evidence type="ECO:0000256" key="5">
    <source>
        <dbReference type="ARBA" id="ARBA00022801"/>
    </source>
</evidence>
<evidence type="ECO:0000256" key="7">
    <source>
        <dbReference type="ARBA" id="ARBA00023136"/>
    </source>
</evidence>
<feature type="compositionally biased region" description="Low complexity" evidence="8">
    <location>
        <begin position="588"/>
        <end position="646"/>
    </location>
</feature>
<dbReference type="HOGENOM" id="CLU_001645_9_0_1"/>
<evidence type="ECO:0000256" key="2">
    <source>
        <dbReference type="ARBA" id="ARBA00009701"/>
    </source>
</evidence>
<dbReference type="Gene3D" id="3.90.190.10">
    <property type="entry name" value="Protein tyrosine phosphatase superfamily"/>
    <property type="match status" value="1"/>
</dbReference>
<evidence type="ECO:0000256" key="9">
    <source>
        <dbReference type="SAM" id="Phobius"/>
    </source>
</evidence>
<dbReference type="InterPro" id="IPR000242">
    <property type="entry name" value="PTP_cat"/>
</dbReference>
<protein>
    <recommendedName>
        <fullName evidence="3">protein-tyrosine-phosphatase</fullName>
        <ecNumber evidence="3">3.1.3.48</ecNumber>
    </recommendedName>
</protein>
<evidence type="ECO:0000259" key="11">
    <source>
        <dbReference type="PROSITE" id="PS50056"/>
    </source>
</evidence>
<feature type="compositionally biased region" description="Basic and acidic residues" evidence="8">
    <location>
        <begin position="91"/>
        <end position="112"/>
    </location>
</feature>
<keyword evidence="9" id="KW-1133">Transmembrane helix</keyword>
<dbReference type="GO" id="GO:0004726">
    <property type="term" value="F:non-membrane spanning protein tyrosine phosphatase activity"/>
    <property type="evidence" value="ECO:0007669"/>
    <property type="project" value="TreeGrafter"/>
</dbReference>
<dbReference type="SMART" id="SM00194">
    <property type="entry name" value="PTPc"/>
    <property type="match status" value="1"/>
</dbReference>
<keyword evidence="5" id="KW-0378">Hydrolase</keyword>
<proteinExistence type="inferred from homology"/>
<keyword evidence="7 9" id="KW-0472">Membrane</keyword>
<dbReference type="GO" id="GO:0009653">
    <property type="term" value="P:anatomical structure morphogenesis"/>
    <property type="evidence" value="ECO:0007669"/>
    <property type="project" value="UniProtKB-ARBA"/>
</dbReference>
<dbReference type="PROSITE" id="PS00383">
    <property type="entry name" value="TYR_PHOSPHATASE_1"/>
    <property type="match status" value="1"/>
</dbReference>
<dbReference type="InterPro" id="IPR016130">
    <property type="entry name" value="Tyr_Pase_AS"/>
</dbReference>
<feature type="transmembrane region" description="Helical" evidence="9">
    <location>
        <begin position="734"/>
        <end position="754"/>
    </location>
</feature>
<dbReference type="SUPFAM" id="SSF52799">
    <property type="entry name" value="(Phosphotyrosine protein) phosphatases II"/>
    <property type="match status" value="1"/>
</dbReference>
<name>W5JT24_ANODA</name>
<dbReference type="STRING" id="43151.W5JT24"/>
<feature type="domain" description="Tyrosine-protein phosphatase" evidence="10">
    <location>
        <begin position="89"/>
        <end position="354"/>
    </location>
</feature>
<evidence type="ECO:0000259" key="10">
    <source>
        <dbReference type="PROSITE" id="PS50055"/>
    </source>
</evidence>
<evidence type="ECO:0000256" key="3">
    <source>
        <dbReference type="ARBA" id="ARBA00013064"/>
    </source>
</evidence>
<feature type="region of interest" description="Disordered" evidence="8">
    <location>
        <begin position="376"/>
        <end position="404"/>
    </location>
</feature>
<dbReference type="Pfam" id="PF00102">
    <property type="entry name" value="Y_phosphatase"/>
    <property type="match status" value="1"/>
</dbReference>
<dbReference type="InterPro" id="IPR000387">
    <property type="entry name" value="Tyr_Pase_dom"/>
</dbReference>
<feature type="domain" description="Tyrosine specific protein phosphatases" evidence="11">
    <location>
        <begin position="267"/>
        <end position="345"/>
    </location>
</feature>
<dbReference type="PROSITE" id="PS50055">
    <property type="entry name" value="TYR_PHOSPHATASE_PTP"/>
    <property type="match status" value="1"/>
</dbReference>
<dbReference type="EMBL" id="ADMH02000528">
    <property type="protein sequence ID" value="ETN66090.1"/>
    <property type="molecule type" value="Genomic_DNA"/>
</dbReference>
<dbReference type="GO" id="GO:0012505">
    <property type="term" value="C:endomembrane system"/>
    <property type="evidence" value="ECO:0007669"/>
    <property type="project" value="UniProtKB-SubCell"/>
</dbReference>
<dbReference type="SMART" id="SM00404">
    <property type="entry name" value="PTPc_motif"/>
    <property type="match status" value="1"/>
</dbReference>
<feature type="compositionally biased region" description="Basic residues" evidence="8">
    <location>
        <begin position="452"/>
        <end position="461"/>
    </location>
</feature>
<feature type="region of interest" description="Disordered" evidence="8">
    <location>
        <begin position="54"/>
        <end position="112"/>
    </location>
</feature>